<accession>A0A2Z6P657</accession>
<sequence>MKEYEIVRQRRIQFIQSQKDAIEREKKTKLESLQISYRKIGSDTNAKLKPYQIQKDRIAKEEKIILDDANVKYNKLQIEKDKTEADANFKLSRIR</sequence>
<evidence type="ECO:0000313" key="2">
    <source>
        <dbReference type="EMBL" id="GAU43645.1"/>
    </source>
</evidence>
<protein>
    <submittedName>
        <fullName evidence="2">Uncharacterized protein</fullName>
    </submittedName>
</protein>
<feature type="coiled-coil region" evidence="1">
    <location>
        <begin position="59"/>
        <end position="86"/>
    </location>
</feature>
<dbReference type="OrthoDB" id="1456946at2759"/>
<proteinExistence type="predicted"/>
<evidence type="ECO:0000256" key="1">
    <source>
        <dbReference type="SAM" id="Coils"/>
    </source>
</evidence>
<gene>
    <name evidence="2" type="ORF">TSUD_24140</name>
</gene>
<organism evidence="2 3">
    <name type="scientific">Trifolium subterraneum</name>
    <name type="common">Subterranean clover</name>
    <dbReference type="NCBI Taxonomy" id="3900"/>
    <lineage>
        <taxon>Eukaryota</taxon>
        <taxon>Viridiplantae</taxon>
        <taxon>Streptophyta</taxon>
        <taxon>Embryophyta</taxon>
        <taxon>Tracheophyta</taxon>
        <taxon>Spermatophyta</taxon>
        <taxon>Magnoliopsida</taxon>
        <taxon>eudicotyledons</taxon>
        <taxon>Gunneridae</taxon>
        <taxon>Pentapetalae</taxon>
        <taxon>rosids</taxon>
        <taxon>fabids</taxon>
        <taxon>Fabales</taxon>
        <taxon>Fabaceae</taxon>
        <taxon>Papilionoideae</taxon>
        <taxon>50 kb inversion clade</taxon>
        <taxon>NPAAA clade</taxon>
        <taxon>Hologalegina</taxon>
        <taxon>IRL clade</taxon>
        <taxon>Trifolieae</taxon>
        <taxon>Trifolium</taxon>
    </lineage>
</organism>
<dbReference type="AlphaFoldDB" id="A0A2Z6P657"/>
<reference evidence="3" key="1">
    <citation type="journal article" date="2017" name="Front. Plant Sci.">
        <title>Climate Clever Clovers: New Paradigm to Reduce the Environmental Footprint of Ruminants by Breeding Low Methanogenic Forages Utilizing Haplotype Variation.</title>
        <authorList>
            <person name="Kaur P."/>
            <person name="Appels R."/>
            <person name="Bayer P.E."/>
            <person name="Keeble-Gagnere G."/>
            <person name="Wang J."/>
            <person name="Hirakawa H."/>
            <person name="Shirasawa K."/>
            <person name="Vercoe P."/>
            <person name="Stefanova K."/>
            <person name="Durmic Z."/>
            <person name="Nichols P."/>
            <person name="Revell C."/>
            <person name="Isobe S.N."/>
            <person name="Edwards D."/>
            <person name="Erskine W."/>
        </authorList>
    </citation>
    <scope>NUCLEOTIDE SEQUENCE [LARGE SCALE GENOMIC DNA]</scope>
    <source>
        <strain evidence="3">cv. Daliak</strain>
    </source>
</reference>
<dbReference type="EMBL" id="DF973986">
    <property type="protein sequence ID" value="GAU43645.1"/>
    <property type="molecule type" value="Genomic_DNA"/>
</dbReference>
<dbReference type="Proteomes" id="UP000242715">
    <property type="component" value="Unassembled WGS sequence"/>
</dbReference>
<evidence type="ECO:0000313" key="3">
    <source>
        <dbReference type="Proteomes" id="UP000242715"/>
    </source>
</evidence>
<keyword evidence="3" id="KW-1185">Reference proteome</keyword>
<keyword evidence="1" id="KW-0175">Coiled coil</keyword>
<name>A0A2Z6P657_TRISU</name>